<accession>A0A926ZJP9</accession>
<dbReference type="Gene3D" id="3.40.50.720">
    <property type="entry name" value="NAD(P)-binding Rossmann-like Domain"/>
    <property type="match status" value="1"/>
</dbReference>
<organism evidence="2 3">
    <name type="scientific">Aerosakkonema funiforme FACHB-1375</name>
    <dbReference type="NCBI Taxonomy" id="2949571"/>
    <lineage>
        <taxon>Bacteria</taxon>
        <taxon>Bacillati</taxon>
        <taxon>Cyanobacteriota</taxon>
        <taxon>Cyanophyceae</taxon>
        <taxon>Oscillatoriophycideae</taxon>
        <taxon>Aerosakkonematales</taxon>
        <taxon>Aerosakkonemataceae</taxon>
        <taxon>Aerosakkonema</taxon>
    </lineage>
</organism>
<dbReference type="EMBL" id="JACJPW010000113">
    <property type="protein sequence ID" value="MBD2185240.1"/>
    <property type="molecule type" value="Genomic_DNA"/>
</dbReference>
<dbReference type="PANTHER" id="PTHR42879:SF6">
    <property type="entry name" value="NADPH-DEPENDENT REDUCTASE BACG"/>
    <property type="match status" value="1"/>
</dbReference>
<proteinExistence type="inferred from homology"/>
<dbReference type="RefSeq" id="WP_190473245.1">
    <property type="nucleotide sequence ID" value="NZ_JACJPW010000113.1"/>
</dbReference>
<reference evidence="2" key="2">
    <citation type="submission" date="2020-08" db="EMBL/GenBank/DDBJ databases">
        <authorList>
            <person name="Chen M."/>
            <person name="Teng W."/>
            <person name="Zhao L."/>
            <person name="Hu C."/>
            <person name="Zhou Y."/>
            <person name="Han B."/>
            <person name="Song L."/>
            <person name="Shu W."/>
        </authorList>
    </citation>
    <scope>NUCLEOTIDE SEQUENCE</scope>
    <source>
        <strain evidence="2">FACHB-1375</strain>
    </source>
</reference>
<comment type="similarity">
    <text evidence="1">Belongs to the short-chain dehydrogenases/reductases (SDR) family.</text>
</comment>
<dbReference type="PRINTS" id="PR00081">
    <property type="entry name" value="GDHRDH"/>
</dbReference>
<dbReference type="PANTHER" id="PTHR42879">
    <property type="entry name" value="3-OXOACYL-(ACYL-CARRIER-PROTEIN) REDUCTASE"/>
    <property type="match status" value="1"/>
</dbReference>
<evidence type="ECO:0000313" key="3">
    <source>
        <dbReference type="Proteomes" id="UP000641646"/>
    </source>
</evidence>
<dbReference type="InterPro" id="IPR050259">
    <property type="entry name" value="SDR"/>
</dbReference>
<evidence type="ECO:0000313" key="2">
    <source>
        <dbReference type="EMBL" id="MBD2185240.1"/>
    </source>
</evidence>
<dbReference type="SUPFAM" id="SSF51735">
    <property type="entry name" value="NAD(P)-binding Rossmann-fold domains"/>
    <property type="match status" value="1"/>
</dbReference>
<reference evidence="2" key="1">
    <citation type="journal article" date="2015" name="ISME J.">
        <title>Draft Genome Sequence of Streptomyces incarnatus NRRL8089, which Produces the Nucleoside Antibiotic Sinefungin.</title>
        <authorList>
            <person name="Oshima K."/>
            <person name="Hattori M."/>
            <person name="Shimizu H."/>
            <person name="Fukuda K."/>
            <person name="Nemoto M."/>
            <person name="Inagaki K."/>
            <person name="Tamura T."/>
        </authorList>
    </citation>
    <scope>NUCLEOTIDE SEQUENCE</scope>
    <source>
        <strain evidence="2">FACHB-1375</strain>
    </source>
</reference>
<sequence>MKVALITGGTRGIGLSISRQLASKGFNLILGYNSNHDAALAAKKELEEFNVKVVPVAGNIKKPETVNNFFKVVEEHFQRQLTAFVHVAGYAILAKLPGGFTFEQYEDAQEIYPKTFLRCMEKALNYMTDGQGRVVAISSHGVYNPSKVYAMSAPAKAAMEVLAKHYALSVAPRGITVNIVTPGYIKTQAWEGYLASVPYIEDLPPKATPMGRWGQPDDVATLVAFLCSQESGFITGQNIYVDGGIGLSLFWNIHQLSENLNLE</sequence>
<protein>
    <submittedName>
        <fullName evidence="2">SDR family oxidoreductase</fullName>
    </submittedName>
</protein>
<gene>
    <name evidence="2" type="ORF">H6G03_29905</name>
</gene>
<dbReference type="Pfam" id="PF13561">
    <property type="entry name" value="adh_short_C2"/>
    <property type="match status" value="1"/>
</dbReference>
<dbReference type="InterPro" id="IPR002347">
    <property type="entry name" value="SDR_fam"/>
</dbReference>
<dbReference type="Proteomes" id="UP000641646">
    <property type="component" value="Unassembled WGS sequence"/>
</dbReference>
<evidence type="ECO:0000256" key="1">
    <source>
        <dbReference type="ARBA" id="ARBA00006484"/>
    </source>
</evidence>
<comment type="caution">
    <text evidence="2">The sequence shown here is derived from an EMBL/GenBank/DDBJ whole genome shotgun (WGS) entry which is preliminary data.</text>
</comment>
<keyword evidence="3" id="KW-1185">Reference proteome</keyword>
<dbReference type="AlphaFoldDB" id="A0A926ZJP9"/>
<name>A0A926ZJP9_9CYAN</name>
<dbReference type="InterPro" id="IPR036291">
    <property type="entry name" value="NAD(P)-bd_dom_sf"/>
</dbReference>